<keyword evidence="1" id="KW-0732">Signal</keyword>
<evidence type="ECO:0008006" key="4">
    <source>
        <dbReference type="Google" id="ProtNLM"/>
    </source>
</evidence>
<feature type="chain" id="PRO_5006156731" description="Lipoprotein" evidence="1">
    <location>
        <begin position="25"/>
        <end position="69"/>
    </location>
</feature>
<dbReference type="RefSeq" id="WP_054969520.1">
    <property type="nucleotide sequence ID" value="NZ_LJCO01000051.1"/>
</dbReference>
<evidence type="ECO:0000313" key="3">
    <source>
        <dbReference type="Proteomes" id="UP000050482"/>
    </source>
</evidence>
<sequence length="69" mass="7090">MKKLMFGVIATATVFAAACTPVFASVSNSGMTNTSYTATSTKGSTTTAGYANGTGKTTITANRFEEFFG</sequence>
<evidence type="ECO:0000313" key="2">
    <source>
        <dbReference type="EMBL" id="KPV43427.1"/>
    </source>
</evidence>
<dbReference type="PROSITE" id="PS51257">
    <property type="entry name" value="PROKAR_LIPOPROTEIN"/>
    <property type="match status" value="1"/>
</dbReference>
<protein>
    <recommendedName>
        <fullName evidence="4">Lipoprotein</fullName>
    </recommendedName>
</protein>
<organism evidence="2 3">
    <name type="scientific">Alicyclobacillus ferrooxydans</name>
    <dbReference type="NCBI Taxonomy" id="471514"/>
    <lineage>
        <taxon>Bacteria</taxon>
        <taxon>Bacillati</taxon>
        <taxon>Bacillota</taxon>
        <taxon>Bacilli</taxon>
        <taxon>Bacillales</taxon>
        <taxon>Alicyclobacillaceae</taxon>
        <taxon>Alicyclobacillus</taxon>
    </lineage>
</organism>
<accession>A0A0P9EWG3</accession>
<dbReference type="EMBL" id="LJCO01000051">
    <property type="protein sequence ID" value="KPV43427.1"/>
    <property type="molecule type" value="Genomic_DNA"/>
</dbReference>
<keyword evidence="3" id="KW-1185">Reference proteome</keyword>
<dbReference type="PATRIC" id="fig|471514.4.peg.1614"/>
<evidence type="ECO:0000256" key="1">
    <source>
        <dbReference type="SAM" id="SignalP"/>
    </source>
</evidence>
<dbReference type="Proteomes" id="UP000050482">
    <property type="component" value="Unassembled WGS sequence"/>
</dbReference>
<dbReference type="AlphaFoldDB" id="A0A0P9EWG3"/>
<proteinExistence type="predicted"/>
<reference evidence="2 3" key="1">
    <citation type="submission" date="2015-09" db="EMBL/GenBank/DDBJ databases">
        <title>Draft genome sequence of Alicyclobacillus ferrooxydans DSM 22381.</title>
        <authorList>
            <person name="Hemp J."/>
        </authorList>
    </citation>
    <scope>NUCLEOTIDE SEQUENCE [LARGE SCALE GENOMIC DNA]</scope>
    <source>
        <strain evidence="2 3">TC-34</strain>
    </source>
</reference>
<dbReference type="STRING" id="471514.AN477_12605"/>
<comment type="caution">
    <text evidence="2">The sequence shown here is derived from an EMBL/GenBank/DDBJ whole genome shotgun (WGS) entry which is preliminary data.</text>
</comment>
<feature type="signal peptide" evidence="1">
    <location>
        <begin position="1"/>
        <end position="24"/>
    </location>
</feature>
<gene>
    <name evidence="2" type="ORF">AN477_12605</name>
</gene>
<name>A0A0P9EWG3_9BACL</name>